<dbReference type="InterPro" id="IPR005583">
    <property type="entry name" value="YaaA"/>
</dbReference>
<dbReference type="PANTHER" id="PTHR30283">
    <property type="entry name" value="PEROXIDE STRESS RESPONSE PROTEIN YAAA"/>
    <property type="match status" value="1"/>
</dbReference>
<name>A0A8J3CS13_9PROT</name>
<evidence type="ECO:0000313" key="3">
    <source>
        <dbReference type="Proteomes" id="UP000634004"/>
    </source>
</evidence>
<reference evidence="2" key="1">
    <citation type="journal article" date="2014" name="Int. J. Syst. Evol. Microbiol.">
        <title>Complete genome sequence of Corynebacterium casei LMG S-19264T (=DSM 44701T), isolated from a smear-ripened cheese.</title>
        <authorList>
            <consortium name="US DOE Joint Genome Institute (JGI-PGF)"/>
            <person name="Walter F."/>
            <person name="Albersmeier A."/>
            <person name="Kalinowski J."/>
            <person name="Ruckert C."/>
        </authorList>
    </citation>
    <scope>NUCLEOTIDE SEQUENCE</scope>
    <source>
        <strain evidence="2">KCTC 32513</strain>
    </source>
</reference>
<comment type="similarity">
    <text evidence="1">Belongs to the UPF0246 family.</text>
</comment>
<dbReference type="PANTHER" id="PTHR30283:SF4">
    <property type="entry name" value="PEROXIDE STRESS RESISTANCE PROTEIN YAAA"/>
    <property type="match status" value="1"/>
</dbReference>
<evidence type="ECO:0000313" key="2">
    <source>
        <dbReference type="EMBL" id="GHA93688.1"/>
    </source>
</evidence>
<dbReference type="Proteomes" id="UP000634004">
    <property type="component" value="Unassembled WGS sequence"/>
</dbReference>
<dbReference type="HAMAP" id="MF_00652">
    <property type="entry name" value="UPF0246"/>
    <property type="match status" value="1"/>
</dbReference>
<keyword evidence="3" id="KW-1185">Reference proteome</keyword>
<dbReference type="NCBIfam" id="NF002542">
    <property type="entry name" value="PRK02101.1-3"/>
    <property type="match status" value="1"/>
</dbReference>
<proteinExistence type="inferred from homology"/>
<accession>A0A8J3CS13</accession>
<dbReference type="GO" id="GO:0005829">
    <property type="term" value="C:cytosol"/>
    <property type="evidence" value="ECO:0007669"/>
    <property type="project" value="TreeGrafter"/>
</dbReference>
<evidence type="ECO:0000256" key="1">
    <source>
        <dbReference type="HAMAP-Rule" id="MF_00652"/>
    </source>
</evidence>
<dbReference type="AlphaFoldDB" id="A0A8J3CS13"/>
<dbReference type="Pfam" id="PF03883">
    <property type="entry name" value="H2O2_YaaD"/>
    <property type="match status" value="1"/>
</dbReference>
<organism evidence="2 3">
    <name type="scientific">Algimonas arctica</name>
    <dbReference type="NCBI Taxonomy" id="1479486"/>
    <lineage>
        <taxon>Bacteria</taxon>
        <taxon>Pseudomonadati</taxon>
        <taxon>Pseudomonadota</taxon>
        <taxon>Alphaproteobacteria</taxon>
        <taxon>Maricaulales</taxon>
        <taxon>Robiginitomaculaceae</taxon>
        <taxon>Algimonas</taxon>
    </lineage>
</organism>
<reference evidence="2" key="2">
    <citation type="submission" date="2020-09" db="EMBL/GenBank/DDBJ databases">
        <authorList>
            <person name="Sun Q."/>
            <person name="Kim S."/>
        </authorList>
    </citation>
    <scope>NUCLEOTIDE SEQUENCE</scope>
    <source>
        <strain evidence="2">KCTC 32513</strain>
    </source>
</reference>
<comment type="caution">
    <text evidence="2">The sequence shown here is derived from an EMBL/GenBank/DDBJ whole genome shotgun (WGS) entry which is preliminary data.</text>
</comment>
<protein>
    <recommendedName>
        <fullName evidence="1">UPF0246 protein GCM10009069_15970</fullName>
    </recommendedName>
</protein>
<dbReference type="RefSeq" id="WP_189497194.1">
    <property type="nucleotide sequence ID" value="NZ_BMZH01000005.1"/>
</dbReference>
<dbReference type="EMBL" id="BMZH01000005">
    <property type="protein sequence ID" value="GHA93688.1"/>
    <property type="molecule type" value="Genomic_DNA"/>
</dbReference>
<gene>
    <name evidence="2" type="primary">yaaA</name>
    <name evidence="2" type="ORF">GCM10009069_15970</name>
</gene>
<dbReference type="GO" id="GO:0033194">
    <property type="term" value="P:response to hydroperoxide"/>
    <property type="evidence" value="ECO:0007669"/>
    <property type="project" value="TreeGrafter"/>
</dbReference>
<sequence>MLTLLSPAKKLNMDAYDGPVPVTQPRLLSDTQLLAKTAKEQSLGDLKRLMHLSDNLAQLNVDRFARFDMDGQTDGMKPAGLAFDGDVYWGLEAKSLSAADLNYAQTHLRILSGLYGLLRPMDEIQPYRLEMGTRMDNDRGKNLYQFWGEKIGEQIRADLNGHHDQTVLNLASNEYFKAVNAKTLDRPVIEVKFLEEKDGKARPVQYYTKFGRGLFARWVIQNQINTAADLRHFNENGYTLSKERSSEMELVFERLQPPKKS</sequence>